<feature type="region of interest" description="Disordered" evidence="11">
    <location>
        <begin position="626"/>
        <end position="653"/>
    </location>
</feature>
<keyword evidence="6" id="KW-0805">Transcription regulation</keyword>
<organism evidence="13 14">
    <name type="scientific">Pseudozyma flocculosa</name>
    <dbReference type="NCBI Taxonomy" id="84751"/>
    <lineage>
        <taxon>Eukaryota</taxon>
        <taxon>Fungi</taxon>
        <taxon>Dikarya</taxon>
        <taxon>Basidiomycota</taxon>
        <taxon>Ustilaginomycotina</taxon>
        <taxon>Ustilaginomycetes</taxon>
        <taxon>Ustilaginales</taxon>
        <taxon>Ustilaginaceae</taxon>
        <taxon>Pseudozyma</taxon>
    </lineage>
</organism>
<evidence type="ECO:0000259" key="12">
    <source>
        <dbReference type="PROSITE" id="PS50157"/>
    </source>
</evidence>
<keyword evidence="7" id="KW-0238">DNA-binding</keyword>
<feature type="region of interest" description="Disordered" evidence="11">
    <location>
        <begin position="154"/>
        <end position="252"/>
    </location>
</feature>
<evidence type="ECO:0000256" key="2">
    <source>
        <dbReference type="ARBA" id="ARBA00022723"/>
    </source>
</evidence>
<accession>A0A5C3ERR9</accession>
<evidence type="ECO:0000256" key="11">
    <source>
        <dbReference type="SAM" id="MobiDB-lite"/>
    </source>
</evidence>
<feature type="compositionally biased region" description="Basic and acidic residues" evidence="11">
    <location>
        <begin position="631"/>
        <end position="653"/>
    </location>
</feature>
<evidence type="ECO:0000256" key="3">
    <source>
        <dbReference type="ARBA" id="ARBA00022737"/>
    </source>
</evidence>
<gene>
    <name evidence="13" type="ORF">PSFLO_00399</name>
</gene>
<dbReference type="GO" id="GO:0006351">
    <property type="term" value="P:DNA-templated transcription"/>
    <property type="evidence" value="ECO:0007669"/>
    <property type="project" value="InterPro"/>
</dbReference>
<keyword evidence="14" id="KW-1185">Reference proteome</keyword>
<dbReference type="InterPro" id="IPR036236">
    <property type="entry name" value="Znf_C2H2_sf"/>
</dbReference>
<evidence type="ECO:0000256" key="1">
    <source>
        <dbReference type="ARBA" id="ARBA00004123"/>
    </source>
</evidence>
<dbReference type="FunFam" id="3.30.160.60:FF:000100">
    <property type="entry name" value="Zinc finger 45-like"/>
    <property type="match status" value="1"/>
</dbReference>
<dbReference type="SMART" id="SM00355">
    <property type="entry name" value="ZnF_C2H2"/>
    <property type="match status" value="2"/>
</dbReference>
<dbReference type="CDD" id="cd12148">
    <property type="entry name" value="fungal_TF_MHR"/>
    <property type="match status" value="1"/>
</dbReference>
<dbReference type="PROSITE" id="PS00028">
    <property type="entry name" value="ZINC_FINGER_C2H2_1"/>
    <property type="match status" value="2"/>
</dbReference>
<dbReference type="GO" id="GO:0008270">
    <property type="term" value="F:zinc ion binding"/>
    <property type="evidence" value="ECO:0007669"/>
    <property type="project" value="UniProtKB-KW"/>
</dbReference>
<keyword evidence="5" id="KW-0862">Zinc</keyword>
<dbReference type="GO" id="GO:0003677">
    <property type="term" value="F:DNA binding"/>
    <property type="evidence" value="ECO:0007669"/>
    <property type="project" value="UniProtKB-KW"/>
</dbReference>
<evidence type="ECO:0000256" key="6">
    <source>
        <dbReference type="ARBA" id="ARBA00023015"/>
    </source>
</evidence>
<keyword evidence="3" id="KW-0677">Repeat</keyword>
<feature type="region of interest" description="Disordered" evidence="11">
    <location>
        <begin position="392"/>
        <end position="426"/>
    </location>
</feature>
<comment type="subcellular location">
    <subcellularLocation>
        <location evidence="1">Nucleus</location>
    </subcellularLocation>
</comment>
<dbReference type="Proteomes" id="UP000323386">
    <property type="component" value="Unassembled WGS sequence"/>
</dbReference>
<feature type="region of interest" description="Disordered" evidence="11">
    <location>
        <begin position="301"/>
        <end position="323"/>
    </location>
</feature>
<feature type="domain" description="C2H2-type" evidence="12">
    <location>
        <begin position="280"/>
        <end position="307"/>
    </location>
</feature>
<keyword evidence="2" id="KW-0479">Metal-binding</keyword>
<dbReference type="PROSITE" id="PS50157">
    <property type="entry name" value="ZINC_FINGER_C2H2_2"/>
    <property type="match status" value="2"/>
</dbReference>
<evidence type="ECO:0000313" key="14">
    <source>
        <dbReference type="Proteomes" id="UP000323386"/>
    </source>
</evidence>
<dbReference type="Gene3D" id="3.30.160.60">
    <property type="entry name" value="Classic Zinc Finger"/>
    <property type="match status" value="2"/>
</dbReference>
<feature type="compositionally biased region" description="Polar residues" evidence="11">
    <location>
        <begin position="195"/>
        <end position="211"/>
    </location>
</feature>
<dbReference type="PANTHER" id="PTHR47660">
    <property type="entry name" value="TRANSCRIPTION FACTOR WITH C2H2 AND ZN(2)-CYS(6) DNA BINDING DOMAIN (EUROFUNG)-RELATED-RELATED"/>
    <property type="match status" value="1"/>
</dbReference>
<feature type="compositionally biased region" description="Low complexity" evidence="11">
    <location>
        <begin position="402"/>
        <end position="414"/>
    </location>
</feature>
<dbReference type="Pfam" id="PF00096">
    <property type="entry name" value="zf-C2H2"/>
    <property type="match status" value="2"/>
</dbReference>
<keyword evidence="4 10" id="KW-0863">Zinc-finger</keyword>
<evidence type="ECO:0000256" key="7">
    <source>
        <dbReference type="ARBA" id="ARBA00023125"/>
    </source>
</evidence>
<dbReference type="FunFam" id="3.30.160.60:FF:000045">
    <property type="entry name" value="ZFP69 zinc finger protein B"/>
    <property type="match status" value="1"/>
</dbReference>
<name>A0A5C3ERR9_9BASI</name>
<keyword evidence="9" id="KW-0539">Nucleus</keyword>
<dbReference type="EMBL" id="OOIP01000001">
    <property type="protein sequence ID" value="SPO34928.1"/>
    <property type="molecule type" value="Genomic_DNA"/>
</dbReference>
<evidence type="ECO:0000256" key="5">
    <source>
        <dbReference type="ARBA" id="ARBA00022833"/>
    </source>
</evidence>
<keyword evidence="8" id="KW-0804">Transcription</keyword>
<evidence type="ECO:0000313" key="13">
    <source>
        <dbReference type="EMBL" id="SPO34928.1"/>
    </source>
</evidence>
<dbReference type="Pfam" id="PF04082">
    <property type="entry name" value="Fungal_trans"/>
    <property type="match status" value="1"/>
</dbReference>
<dbReference type="InterPro" id="IPR007219">
    <property type="entry name" value="XnlR_reg_dom"/>
</dbReference>
<dbReference type="SUPFAM" id="SSF57667">
    <property type="entry name" value="beta-beta-alpha zinc fingers"/>
    <property type="match status" value="1"/>
</dbReference>
<evidence type="ECO:0000256" key="4">
    <source>
        <dbReference type="ARBA" id="ARBA00022771"/>
    </source>
</evidence>
<reference evidence="13 14" key="1">
    <citation type="submission" date="2018-03" db="EMBL/GenBank/DDBJ databases">
        <authorList>
            <person name="Guldener U."/>
        </authorList>
    </citation>
    <scope>NUCLEOTIDE SEQUENCE [LARGE SCALE GENOMIC DNA]</scope>
    <source>
        <strain evidence="13 14">DAOM196992</strain>
    </source>
</reference>
<feature type="compositionally biased region" description="Basic and acidic residues" evidence="11">
    <location>
        <begin position="712"/>
        <end position="728"/>
    </location>
</feature>
<evidence type="ECO:0000256" key="8">
    <source>
        <dbReference type="ARBA" id="ARBA00023163"/>
    </source>
</evidence>
<sequence length="1399" mass="152140">MPKCQRRVRAGRGRAFIARIAGREKRHRVEWGANLSSAERVMEKMRGPSPESRPWPTWPADCSSQASYPHAHHHLQRHRPCRINIGPSAPSTAHAAHTAHTAHFDILRPSPFFLFRHSHTRLSPARLVTRALVPLCPALSALSLRIKSLASAMTFARPSKRQRRQASLDGSSNGDHSNDKDIDDSGQYQGRRRPSSNGQSLDASKSIQLPSDSDGRVARASVFSDVHGPPHESRITAADQDDDPQAAPPRPYACPECGKAFLRQEHLTRHLVSHSGEARFECEQCGKRFRRHDVLQRHARAHAVRSEQLSREDSLSSRQRSALRKVDAGEIDIMSRGHQRQRRDSEYWTLTPPPCFDFFIASTSEAVAGDASTAAAQGAMSYHPFTGAHQTASVYDEPSPEPTAHPAAAEAQSPMSGQDLGPMHDADARVPTLAGLDVLHIPDDQHPYRQQADSLVMPPVPQPKFSNQATAQQVVQGPSQPGTRPIAADAATAHLQHQQPPTSFQSFLGWLNAPSANQESKTAASGQMGWMFGESPDDESFLDWTSLEDQLPMQQLHIPGLTPAAPTPNLAPTVSRAAQDPCREPVDSYTSTASTAAVHPSPLMLLGSAAELSRIEMNRAEGALSTGCNVGEKRPGASLSADRRAQHGREPHEAERVGRVLLDGDAWRLQLAGQTGCTVSRMPDEDLGDGAGQVPPPPNGETRSRWQSPECSSREETMDEPSPARETTKAAAPLPAQSTIWPNRWNPNANDSMFSIYEFTNASEEHLMVEDTAQVPPLTEAVKDRICRVLQEHEAQSHISEWLGHIFGRVKAETLNLYLQLYFHHFHRTHPFLHQPTFSPQRCEALLLTAICAVGAHFSHVPNSKDTGLALAMLAHRSIGAAVYQNHELSRFTSTFQTFTLINIVFRNLGDPVKLEHAEAFRNSYVTMIRRARLLEDIAPPRLAPGSDCDAEWKAWIRWEGGRRTGWVAFVSEAELSLSWDLPPIFSVDETSGALPCHEELWSAPTAEIWVAVALRRFGDSSFAGRCQAGGTSALLLTSQPKLAEVCRALTSGRTTFDGQAFEAGPGTSRDRAPTLAALSPFGRVCVSAGLYLGARSAHSLAAFCPAMLESASIAKARTRDVLDAALAVIGNGERGEVEAQLWLHASQLFLLMNSKDLQALSCRRGTRTMQETCRRVASELCGGESQKTKSIVLHAGQIWRLTRSSLERSPLECVVLFYAAISLYAVSTLALQEHRAADEPLSPRFPGQDKAGSTAALATPIKKVVRIEEAPKIPSAGLLAHSVLSPFAPEAWSESTASSALSGRLTPSTSPGCSDIGTSNSSLPSGLGYQELGETVYILDSVGNLANPMAPTRILNVVASRLKAANGAGGVWPLGQSLASILEALAKQHGGRSSRHER</sequence>
<feature type="region of interest" description="Disordered" evidence="11">
    <location>
        <begin position="1300"/>
        <end position="1320"/>
    </location>
</feature>
<dbReference type="InterPro" id="IPR013087">
    <property type="entry name" value="Znf_C2H2_type"/>
</dbReference>
<feature type="domain" description="C2H2-type" evidence="12">
    <location>
        <begin position="252"/>
        <end position="279"/>
    </location>
</feature>
<feature type="region of interest" description="Disordered" evidence="11">
    <location>
        <begin position="682"/>
        <end position="733"/>
    </location>
</feature>
<dbReference type="OrthoDB" id="1405595at2759"/>
<dbReference type="GO" id="GO:0005634">
    <property type="term" value="C:nucleus"/>
    <property type="evidence" value="ECO:0007669"/>
    <property type="project" value="UniProtKB-SubCell"/>
</dbReference>
<proteinExistence type="predicted"/>
<evidence type="ECO:0000256" key="9">
    <source>
        <dbReference type="ARBA" id="ARBA00023242"/>
    </source>
</evidence>
<feature type="compositionally biased region" description="Basic and acidic residues" evidence="11">
    <location>
        <begin position="304"/>
        <end position="315"/>
    </location>
</feature>
<evidence type="ECO:0000256" key="10">
    <source>
        <dbReference type="PROSITE-ProRule" id="PRU00042"/>
    </source>
</evidence>
<protein>
    <recommendedName>
        <fullName evidence="12">C2H2-type domain-containing protein</fullName>
    </recommendedName>
</protein>
<dbReference type="PANTHER" id="PTHR47660:SF2">
    <property type="entry name" value="TRANSCRIPTION FACTOR WITH C2H2 AND ZN(2)-CYS(6) DNA BINDING DOMAIN (EUROFUNG)"/>
    <property type="match status" value="1"/>
</dbReference>